<organism evidence="5">
    <name type="scientific">Sinomonas puerhi</name>
    <dbReference type="NCBI Taxonomy" id="3238584"/>
    <lineage>
        <taxon>Bacteria</taxon>
        <taxon>Bacillati</taxon>
        <taxon>Actinomycetota</taxon>
        <taxon>Actinomycetes</taxon>
        <taxon>Micrococcales</taxon>
        <taxon>Micrococcaceae</taxon>
        <taxon>Sinomonas</taxon>
    </lineage>
</organism>
<dbReference type="SUPFAM" id="SSF55831">
    <property type="entry name" value="Thymidylate synthase/dCMP hydroxymethylase"/>
    <property type="match status" value="1"/>
</dbReference>
<dbReference type="InterPro" id="IPR000398">
    <property type="entry name" value="Thymidylate_synthase"/>
</dbReference>
<dbReference type="GO" id="GO:0005829">
    <property type="term" value="C:cytosol"/>
    <property type="evidence" value="ECO:0007669"/>
    <property type="project" value="TreeGrafter"/>
</dbReference>
<name>A0AB39L2L5_9MICC</name>
<dbReference type="Pfam" id="PF00303">
    <property type="entry name" value="Thymidylat_synt"/>
    <property type="match status" value="1"/>
</dbReference>
<dbReference type="EMBL" id="CP163302">
    <property type="protein sequence ID" value="XDP45200.1"/>
    <property type="molecule type" value="Genomic_DNA"/>
</dbReference>
<evidence type="ECO:0000313" key="5">
    <source>
        <dbReference type="EMBL" id="XDP45200.1"/>
    </source>
</evidence>
<dbReference type="KEGG" id="spue:AB5L97_18360"/>
<dbReference type="InterPro" id="IPR036926">
    <property type="entry name" value="Thymidate_synth/dCMP_Mease_sf"/>
</dbReference>
<dbReference type="GO" id="GO:0006231">
    <property type="term" value="P:dTMP biosynthetic process"/>
    <property type="evidence" value="ECO:0007669"/>
    <property type="project" value="InterPro"/>
</dbReference>
<dbReference type="InterPro" id="IPR023451">
    <property type="entry name" value="Thymidate_synth/dCMP_Mease_dom"/>
</dbReference>
<reference evidence="5" key="1">
    <citation type="submission" date="2024-07" db="EMBL/GenBank/DDBJ databases">
        <authorList>
            <person name="fu j."/>
        </authorList>
    </citation>
    <scope>NUCLEOTIDE SEQUENCE</scope>
    <source>
        <strain evidence="5">P10A9</strain>
    </source>
</reference>
<dbReference type="InterPro" id="IPR045097">
    <property type="entry name" value="Thymidate_synth/dCMP_Mease"/>
</dbReference>
<evidence type="ECO:0000259" key="4">
    <source>
        <dbReference type="Pfam" id="PF00303"/>
    </source>
</evidence>
<dbReference type="GO" id="GO:0032259">
    <property type="term" value="P:methylation"/>
    <property type="evidence" value="ECO:0007669"/>
    <property type="project" value="UniProtKB-KW"/>
</dbReference>
<feature type="domain" description="Thymidylate synthase/dCMP hydroxymethylase" evidence="4">
    <location>
        <begin position="64"/>
        <end position="254"/>
    </location>
</feature>
<accession>A0AB39L2L5</accession>
<evidence type="ECO:0000256" key="2">
    <source>
        <dbReference type="ARBA" id="ARBA00022603"/>
    </source>
</evidence>
<evidence type="ECO:0000256" key="3">
    <source>
        <dbReference type="ARBA" id="ARBA00022679"/>
    </source>
</evidence>
<proteinExistence type="predicted"/>
<dbReference type="RefSeq" id="WP_369045769.1">
    <property type="nucleotide sequence ID" value="NZ_CP163302.1"/>
</dbReference>
<dbReference type="AlphaFoldDB" id="A0AB39L2L5"/>
<sequence>MLVLENDSADDLWSNAWVAVLDGPGTVRDNIAKGPSHETLHAVLALTDPRQRWVTSRVPAINPAFAIAEVIWILRGRSDAAFLTAWNRSLPKYSGKSEILDGAYGERLRHRFGVDQLLRASSILRTRPEQRQVVLQIWDPLRDLPDDTGESASPDVPCNVVSILKCVDGRLDWLQVMRSNDLVRGLPYNLVQWTTLQEILAGWIGVEVGHYVHVSDSLHVYHDDLGRFTSNDARIKYRNEDDLRLDIQKSEQVFTVLEEAVSQIAGADSLGGVIEHVQSLDQEGYSDWLRVMGAERLRRLTIADAATDMARSISNPLLRHAVGNWFRRCGSIE</sequence>
<dbReference type="PANTHER" id="PTHR11548:SF1">
    <property type="entry name" value="THYMIDYLATE SYNTHASE 1"/>
    <property type="match status" value="1"/>
</dbReference>
<keyword evidence="3" id="KW-0808">Transferase</keyword>
<dbReference type="EC" id="2.1.1.45" evidence="1"/>
<dbReference type="Gene3D" id="3.30.572.10">
    <property type="entry name" value="Thymidylate synthase/dCMP hydroxymethylase domain"/>
    <property type="match status" value="1"/>
</dbReference>
<dbReference type="PANTHER" id="PTHR11548">
    <property type="entry name" value="THYMIDYLATE SYNTHASE 1"/>
    <property type="match status" value="1"/>
</dbReference>
<dbReference type="PRINTS" id="PR00108">
    <property type="entry name" value="THYMDSNTHASE"/>
</dbReference>
<gene>
    <name evidence="5" type="ORF">AB5L97_18360</name>
</gene>
<dbReference type="GO" id="GO:0004799">
    <property type="term" value="F:thymidylate synthase activity"/>
    <property type="evidence" value="ECO:0007669"/>
    <property type="project" value="UniProtKB-EC"/>
</dbReference>
<evidence type="ECO:0000256" key="1">
    <source>
        <dbReference type="ARBA" id="ARBA00011947"/>
    </source>
</evidence>
<protein>
    <recommendedName>
        <fullName evidence="1">thymidylate synthase</fullName>
        <ecNumber evidence="1">2.1.1.45</ecNumber>
    </recommendedName>
</protein>
<keyword evidence="2" id="KW-0489">Methyltransferase</keyword>